<keyword evidence="9" id="KW-1185">Reference proteome</keyword>
<keyword evidence="5" id="KW-0378">Hydrolase</keyword>
<dbReference type="InterPro" id="IPR038765">
    <property type="entry name" value="Papain-like_cys_pep_sf"/>
</dbReference>
<dbReference type="PROSITE" id="PS50802">
    <property type="entry name" value="OTU"/>
    <property type="match status" value="1"/>
</dbReference>
<protein>
    <recommendedName>
        <fullName evidence="2">ubiquitinyl hydrolase 1</fullName>
        <ecNumber evidence="2">3.4.19.12</ecNumber>
    </recommendedName>
</protein>
<dbReference type="Bgee" id="ENSNBRG00000002451">
    <property type="expression patterns" value="Expressed in blood and 7 other cell types or tissues"/>
</dbReference>
<evidence type="ECO:0000259" key="6">
    <source>
        <dbReference type="PROSITE" id="PS50304"/>
    </source>
</evidence>
<dbReference type="Ensembl" id="ENSNBRT00000003272.1">
    <property type="protein sequence ID" value="ENSNBRP00000003161.1"/>
    <property type="gene ID" value="ENSNBRG00000002451.1"/>
</dbReference>
<evidence type="ECO:0000256" key="5">
    <source>
        <dbReference type="ARBA" id="ARBA00022807"/>
    </source>
</evidence>
<dbReference type="GO" id="GO:0004843">
    <property type="term" value="F:cysteine-type deubiquitinase activity"/>
    <property type="evidence" value="ECO:0007669"/>
    <property type="project" value="UniProtKB-EC"/>
</dbReference>
<keyword evidence="4" id="KW-0833">Ubl conjugation pathway</keyword>
<evidence type="ECO:0000256" key="2">
    <source>
        <dbReference type="ARBA" id="ARBA00012759"/>
    </source>
</evidence>
<reference evidence="8" key="2">
    <citation type="submission" date="2025-09" db="UniProtKB">
        <authorList>
            <consortium name="Ensembl"/>
        </authorList>
    </citation>
    <scope>IDENTIFICATION</scope>
</reference>
<name>A0A3Q4G4M9_NEOBR</name>
<keyword evidence="5" id="KW-0788">Thiol protease</keyword>
<dbReference type="SUPFAM" id="SSF63748">
    <property type="entry name" value="Tudor/PWWP/MBT"/>
    <property type="match status" value="1"/>
</dbReference>
<dbReference type="Gene3D" id="2.30.30.140">
    <property type="match status" value="1"/>
</dbReference>
<dbReference type="GO" id="GO:1903093">
    <property type="term" value="P:regulation of protein K48-linked deubiquitination"/>
    <property type="evidence" value="ECO:0007669"/>
    <property type="project" value="TreeGrafter"/>
</dbReference>
<dbReference type="PANTHER" id="PTHR12419">
    <property type="entry name" value="OTU DOMAIN CONTAINING PROTEIN"/>
    <property type="match status" value="1"/>
</dbReference>
<accession>A0A3Q4G4M9</accession>
<dbReference type="GO" id="GO:0034122">
    <property type="term" value="P:negative regulation of toll-like receptor signaling pathway"/>
    <property type="evidence" value="ECO:0007669"/>
    <property type="project" value="TreeGrafter"/>
</dbReference>
<dbReference type="PROSITE" id="PS50304">
    <property type="entry name" value="TUDOR"/>
    <property type="match status" value="1"/>
</dbReference>
<dbReference type="AlphaFoldDB" id="A0A3Q4G4M9"/>
<sequence>VSLRPPASMDGGGSMQSVDERGVEKLMDDYLKSIGLHRKKIAKDGSCLFRAVAEQVKRENYRKFTVVFVLQFIEGDFEDYLCKLQDPQQWVGEVEINALAAMYNRTVCLPLQVQLCFLNGNHYDSVYPISRIKNTALCQCEYTQSCGTLSNITTQSKRGGSGYLDQRNRLIFRSSGWVRRSLNPTLLRNVEYDVWHKSKRAQQKMDYCIAAGMQFTVGDRCQVRLEGTNRLYSAVIKEVPANNQPVTVYIEDLGRKQVVPLWCVRPPSDEWSKVGNRDKRLSNGHGGGEHVRAHTYVTGLLHDHCCAGRSTAASLCPIIRLLLQHTRSPRSFTQLLLIL</sequence>
<dbReference type="InterPro" id="IPR050704">
    <property type="entry name" value="Peptidase_C85-like"/>
</dbReference>
<dbReference type="InterPro" id="IPR002999">
    <property type="entry name" value="Tudor"/>
</dbReference>
<dbReference type="GO" id="GO:0016579">
    <property type="term" value="P:protein deubiquitination"/>
    <property type="evidence" value="ECO:0007669"/>
    <property type="project" value="TreeGrafter"/>
</dbReference>
<dbReference type="GO" id="GO:2000660">
    <property type="term" value="P:negative regulation of interleukin-1-mediated signaling pathway"/>
    <property type="evidence" value="ECO:0007669"/>
    <property type="project" value="TreeGrafter"/>
</dbReference>
<proteinExistence type="predicted"/>
<feature type="domain" description="Tudor" evidence="6">
    <location>
        <begin position="214"/>
        <end position="274"/>
    </location>
</feature>
<evidence type="ECO:0000256" key="1">
    <source>
        <dbReference type="ARBA" id="ARBA00000707"/>
    </source>
</evidence>
<dbReference type="SMART" id="SM00333">
    <property type="entry name" value="TUDOR"/>
    <property type="match status" value="1"/>
</dbReference>
<dbReference type="InterPro" id="IPR003323">
    <property type="entry name" value="OTU_dom"/>
</dbReference>
<dbReference type="PANTHER" id="PTHR12419:SF9">
    <property type="entry name" value="OTU DOMAIN-CONTAINING PROTEIN 4"/>
    <property type="match status" value="1"/>
</dbReference>
<evidence type="ECO:0000313" key="9">
    <source>
        <dbReference type="Proteomes" id="UP000261580"/>
    </source>
</evidence>
<evidence type="ECO:0000256" key="4">
    <source>
        <dbReference type="ARBA" id="ARBA00022786"/>
    </source>
</evidence>
<reference evidence="8" key="1">
    <citation type="submission" date="2025-08" db="UniProtKB">
        <authorList>
            <consortium name="Ensembl"/>
        </authorList>
    </citation>
    <scope>IDENTIFICATION</scope>
</reference>
<dbReference type="Proteomes" id="UP000261580">
    <property type="component" value="Unassembled WGS sequence"/>
</dbReference>
<organism evidence="8 9">
    <name type="scientific">Neolamprologus brichardi</name>
    <name type="common">Fairy cichlid</name>
    <name type="synonym">Lamprologus brichardi</name>
    <dbReference type="NCBI Taxonomy" id="32507"/>
    <lineage>
        <taxon>Eukaryota</taxon>
        <taxon>Metazoa</taxon>
        <taxon>Chordata</taxon>
        <taxon>Craniata</taxon>
        <taxon>Vertebrata</taxon>
        <taxon>Euteleostomi</taxon>
        <taxon>Actinopterygii</taxon>
        <taxon>Neopterygii</taxon>
        <taxon>Teleostei</taxon>
        <taxon>Neoteleostei</taxon>
        <taxon>Acanthomorphata</taxon>
        <taxon>Ovalentaria</taxon>
        <taxon>Cichlomorphae</taxon>
        <taxon>Cichliformes</taxon>
        <taxon>Cichlidae</taxon>
        <taxon>African cichlids</taxon>
        <taxon>Pseudocrenilabrinae</taxon>
        <taxon>Lamprologini</taxon>
        <taxon>Neolamprologus</taxon>
    </lineage>
</organism>
<dbReference type="GO" id="GO:0006508">
    <property type="term" value="P:proteolysis"/>
    <property type="evidence" value="ECO:0007669"/>
    <property type="project" value="UniProtKB-KW"/>
</dbReference>
<dbReference type="Gene3D" id="3.90.70.80">
    <property type="match status" value="1"/>
</dbReference>
<dbReference type="EC" id="3.4.19.12" evidence="2"/>
<dbReference type="GO" id="GO:0061578">
    <property type="term" value="F:K63-linked deubiquitinase activity"/>
    <property type="evidence" value="ECO:0007669"/>
    <property type="project" value="TreeGrafter"/>
</dbReference>
<keyword evidence="3" id="KW-0645">Protease</keyword>
<dbReference type="SUPFAM" id="SSF54001">
    <property type="entry name" value="Cysteine proteinases"/>
    <property type="match status" value="1"/>
</dbReference>
<feature type="domain" description="OTU" evidence="7">
    <location>
        <begin position="36"/>
        <end position="129"/>
    </location>
</feature>
<dbReference type="GeneTree" id="ENSGT00940000159922"/>
<comment type="catalytic activity">
    <reaction evidence="1">
        <text>Thiol-dependent hydrolysis of ester, thioester, amide, peptide and isopeptide bonds formed by the C-terminal Gly of ubiquitin (a 76-residue protein attached to proteins as an intracellular targeting signal).</text>
        <dbReference type="EC" id="3.4.19.12"/>
    </reaction>
</comment>
<evidence type="ECO:0000313" key="8">
    <source>
        <dbReference type="Ensembl" id="ENSNBRP00000003161.1"/>
    </source>
</evidence>
<evidence type="ECO:0000256" key="3">
    <source>
        <dbReference type="ARBA" id="ARBA00022670"/>
    </source>
</evidence>
<evidence type="ECO:0000259" key="7">
    <source>
        <dbReference type="PROSITE" id="PS50802"/>
    </source>
</evidence>
<dbReference type="STRING" id="32507.ENSNBRP00000003161"/>